<gene>
    <name evidence="3" type="ORF">BG011_004023</name>
</gene>
<dbReference type="InterPro" id="IPR019433">
    <property type="entry name" value="GPI_ManTrfase_II_coact_Pga1"/>
</dbReference>
<dbReference type="AlphaFoldDB" id="A0A9P6Q195"/>
<feature type="chain" id="PRO_5040410010" description="ER membrane protein complex subunit 10" evidence="2">
    <location>
        <begin position="31"/>
        <end position="297"/>
    </location>
</feature>
<keyword evidence="2" id="KW-0732">Signal</keyword>
<feature type="signal peptide" evidence="2">
    <location>
        <begin position="1"/>
        <end position="30"/>
    </location>
</feature>
<dbReference type="GO" id="GO:0000030">
    <property type="term" value="F:mannosyltransferase activity"/>
    <property type="evidence" value="ECO:0007669"/>
    <property type="project" value="TreeGrafter"/>
</dbReference>
<dbReference type="GO" id="GO:0006506">
    <property type="term" value="P:GPI anchor biosynthetic process"/>
    <property type="evidence" value="ECO:0007669"/>
    <property type="project" value="TreeGrafter"/>
</dbReference>
<proteinExistence type="predicted"/>
<evidence type="ECO:0008006" key="5">
    <source>
        <dbReference type="Google" id="ProtNLM"/>
    </source>
</evidence>
<dbReference type="GO" id="GO:0005789">
    <property type="term" value="C:endoplasmic reticulum membrane"/>
    <property type="evidence" value="ECO:0007669"/>
    <property type="project" value="TreeGrafter"/>
</dbReference>
<evidence type="ECO:0000256" key="2">
    <source>
        <dbReference type="SAM" id="SignalP"/>
    </source>
</evidence>
<evidence type="ECO:0000313" key="3">
    <source>
        <dbReference type="EMBL" id="KAG0257309.1"/>
    </source>
</evidence>
<keyword evidence="4" id="KW-1185">Reference proteome</keyword>
<protein>
    <recommendedName>
        <fullName evidence="5">ER membrane protein complex subunit 10</fullName>
    </recommendedName>
</protein>
<dbReference type="PANTHER" id="PTHR28022">
    <property type="entry name" value="GPI MANNOSYLTRANSFERASE 2 SUBUNIT PGA1"/>
    <property type="match status" value="1"/>
</dbReference>
<dbReference type="PANTHER" id="PTHR28022:SF1">
    <property type="entry name" value="GPI MANNOSYLTRANSFERASE 2 SUBUNIT PGA1"/>
    <property type="match status" value="1"/>
</dbReference>
<accession>A0A9P6Q195</accession>
<dbReference type="EMBL" id="JAAAJA010000262">
    <property type="protein sequence ID" value="KAG0257309.1"/>
    <property type="molecule type" value="Genomic_DNA"/>
</dbReference>
<keyword evidence="1" id="KW-0812">Transmembrane</keyword>
<evidence type="ECO:0000256" key="1">
    <source>
        <dbReference type="SAM" id="Phobius"/>
    </source>
</evidence>
<keyword evidence="1" id="KW-1133">Transmembrane helix</keyword>
<name>A0A9P6Q195_9FUNG</name>
<comment type="caution">
    <text evidence="3">The sequence shown here is derived from an EMBL/GenBank/DDBJ whole genome shotgun (WGS) entry which is preliminary data.</text>
</comment>
<evidence type="ECO:0000313" key="4">
    <source>
        <dbReference type="Proteomes" id="UP000726737"/>
    </source>
</evidence>
<feature type="transmembrane region" description="Helical" evidence="1">
    <location>
        <begin position="251"/>
        <end position="270"/>
    </location>
</feature>
<dbReference type="OrthoDB" id="3360032at2759"/>
<keyword evidence="1" id="KW-0472">Membrane</keyword>
<reference evidence="3" key="1">
    <citation type="journal article" date="2020" name="Fungal Divers.">
        <title>Resolving the Mortierellaceae phylogeny through synthesis of multi-gene phylogenetics and phylogenomics.</title>
        <authorList>
            <person name="Vandepol N."/>
            <person name="Liber J."/>
            <person name="Desiro A."/>
            <person name="Na H."/>
            <person name="Kennedy M."/>
            <person name="Barry K."/>
            <person name="Grigoriev I.V."/>
            <person name="Miller A.N."/>
            <person name="O'Donnell K."/>
            <person name="Stajich J.E."/>
            <person name="Bonito G."/>
        </authorList>
    </citation>
    <scope>NUCLEOTIDE SEQUENCE</scope>
    <source>
        <strain evidence="3">KOD948</strain>
    </source>
</reference>
<dbReference type="Proteomes" id="UP000726737">
    <property type="component" value="Unassembled WGS sequence"/>
</dbReference>
<dbReference type="GO" id="GO:0031501">
    <property type="term" value="C:mannosyltransferase complex"/>
    <property type="evidence" value="ECO:0007669"/>
    <property type="project" value="TreeGrafter"/>
</dbReference>
<sequence>MIYKAPSPWMRYPIILGTLLLFLVFAPSAAKANTEKVIFTVKHATAASPARATADTRTEDTKGCHDVVDVSQWKVLTSPHTIIRTETILPSFYNDDVTIAAFRKQGSTAEAGIAASSSSATGAKGRALLQEISGSGLALGNREFKWYVLKDLEDGVSFELRVSYPATSPADFEMSVWTLQEAQEHLSKDIRLVDLFPEQTMFARIKATYTGVSYRSHSEQSSSEGGAGPETLPVPFNVVLERLYFMIPYQALKLAAVIAVVAVVGIRFLGPRVHQWLGDIASSSQGVVGGARNKKMQ</sequence>
<organism evidence="3 4">
    <name type="scientific">Mortierella polycephala</name>
    <dbReference type="NCBI Taxonomy" id="41804"/>
    <lineage>
        <taxon>Eukaryota</taxon>
        <taxon>Fungi</taxon>
        <taxon>Fungi incertae sedis</taxon>
        <taxon>Mucoromycota</taxon>
        <taxon>Mortierellomycotina</taxon>
        <taxon>Mortierellomycetes</taxon>
        <taxon>Mortierellales</taxon>
        <taxon>Mortierellaceae</taxon>
        <taxon>Mortierella</taxon>
    </lineage>
</organism>